<dbReference type="InterPro" id="IPR057369">
    <property type="entry name" value="VG15"/>
</dbReference>
<protein>
    <submittedName>
        <fullName evidence="2">Uncharacterized protein</fullName>
    </submittedName>
</protein>
<proteinExistence type="predicted"/>
<organism evidence="2 3">
    <name type="scientific">Bifidobacterium asteroides</name>
    <dbReference type="NCBI Taxonomy" id="1684"/>
    <lineage>
        <taxon>Bacteria</taxon>
        <taxon>Bacillati</taxon>
        <taxon>Actinomycetota</taxon>
        <taxon>Actinomycetes</taxon>
        <taxon>Bifidobacteriales</taxon>
        <taxon>Bifidobacteriaceae</taxon>
        <taxon>Bifidobacterium</taxon>
    </lineage>
</organism>
<gene>
    <name evidence="2" type="ORF">FPK29_04785</name>
</gene>
<dbReference type="AlphaFoldDB" id="A0A556R9W4"/>
<feature type="region of interest" description="Disordered" evidence="1">
    <location>
        <begin position="278"/>
        <end position="299"/>
    </location>
</feature>
<evidence type="ECO:0000256" key="1">
    <source>
        <dbReference type="SAM" id="MobiDB-lite"/>
    </source>
</evidence>
<evidence type="ECO:0000313" key="3">
    <source>
        <dbReference type="Proteomes" id="UP000317536"/>
    </source>
</evidence>
<dbReference type="Pfam" id="PF25310">
    <property type="entry name" value="VG15"/>
    <property type="match status" value="1"/>
</dbReference>
<dbReference type="Proteomes" id="UP000317536">
    <property type="component" value="Unassembled WGS sequence"/>
</dbReference>
<feature type="compositionally biased region" description="Polar residues" evidence="1">
    <location>
        <begin position="289"/>
        <end position="299"/>
    </location>
</feature>
<name>A0A556R9W4_9BIFI</name>
<accession>A0A556R9W4</accession>
<sequence>MALTQEGAVLTDRHRRSQVRLAITADSQARRLWDSSLNLADLDASQPVWKQTMLNLLETWYHISQQEALLYLPQFRQAEHGGRTGIRVAVPRFDRDAVGDQLAWMGSTNVKWHLSMGQTQQDAYEAARRLFLGAFHEAVLAGGRGTVQEWARKDPRAIGYRRVADGNPCTFCAMLVGRGPVYTSEHKALSQRGGGAYHPHCGCTVEVVYGDWKPDRREQQWVDDYYRAAESLPKGEPRTYDRILPIMRRQGAYRDSPGTSQALQRRAENGWVRKIERLDGGSRPMPSTWPGNTAPLSRQSQDHILHGDPAHKRGGHQYGSGIGGKTEFPKDWDGQRIITEIGRVLADPDWTLEGANDRSLWRFGKTVDGVQIEVRAYRRSGRFFVDHAYPAGGEGVTRVTRNGRIVVGPKRSGHWKEARK</sequence>
<evidence type="ECO:0000313" key="2">
    <source>
        <dbReference type="EMBL" id="TSJ85680.1"/>
    </source>
</evidence>
<dbReference type="EMBL" id="VMHJ01000002">
    <property type="protein sequence ID" value="TSJ85680.1"/>
    <property type="molecule type" value="Genomic_DNA"/>
</dbReference>
<reference evidence="2 3" key="1">
    <citation type="submission" date="2019-07" db="EMBL/GenBank/DDBJ databases">
        <title>Bifidobacterium asteroides genomes.</title>
        <authorList>
            <person name="Zheng H."/>
        </authorList>
    </citation>
    <scope>NUCLEOTIDE SEQUENCE [LARGE SCALE GENOMIC DNA]</scope>
    <source>
        <strain evidence="2 3">W8111</strain>
    </source>
</reference>
<comment type="caution">
    <text evidence="2">The sequence shown here is derived from an EMBL/GenBank/DDBJ whole genome shotgun (WGS) entry which is preliminary data.</text>
</comment>